<feature type="repeat" description="WD" evidence="12">
    <location>
        <begin position="784"/>
        <end position="826"/>
    </location>
</feature>
<feature type="region of interest" description="Disordered" evidence="13">
    <location>
        <begin position="420"/>
        <end position="452"/>
    </location>
</feature>
<dbReference type="AlphaFoldDB" id="A0AAW1RBF8"/>
<dbReference type="InterPro" id="IPR036322">
    <property type="entry name" value="WD40_repeat_dom_sf"/>
</dbReference>
<proteinExistence type="predicted"/>
<evidence type="ECO:0000256" key="12">
    <source>
        <dbReference type="PROSITE-ProRule" id="PRU00221"/>
    </source>
</evidence>
<evidence type="ECO:0000256" key="7">
    <source>
        <dbReference type="ARBA" id="ARBA00023212"/>
    </source>
</evidence>
<name>A0AAW1RBF8_9CHLO</name>
<feature type="compositionally biased region" description="Polar residues" evidence="13">
    <location>
        <begin position="636"/>
        <end position="650"/>
    </location>
</feature>
<dbReference type="GO" id="GO:0120293">
    <property type="term" value="C:dynein axonemal particle"/>
    <property type="evidence" value="ECO:0007669"/>
    <property type="project" value="UniProtKB-SubCell"/>
</dbReference>
<dbReference type="Gene3D" id="2.130.10.10">
    <property type="entry name" value="YVTN repeat-like/Quinoprotein amine dehydrogenase"/>
    <property type="match status" value="2"/>
</dbReference>
<reference evidence="14 15" key="1">
    <citation type="journal article" date="2024" name="Nat. Commun.">
        <title>Phylogenomics reveals the evolutionary origins of lichenization in chlorophyte algae.</title>
        <authorList>
            <person name="Puginier C."/>
            <person name="Libourel C."/>
            <person name="Otte J."/>
            <person name="Skaloud P."/>
            <person name="Haon M."/>
            <person name="Grisel S."/>
            <person name="Petersen M."/>
            <person name="Berrin J.G."/>
            <person name="Delaux P.M."/>
            <person name="Dal Grande F."/>
            <person name="Keller J."/>
        </authorList>
    </citation>
    <scope>NUCLEOTIDE SEQUENCE [LARGE SCALE GENOMIC DNA]</scope>
    <source>
        <strain evidence="14 15">SAG 2145</strain>
    </source>
</reference>
<keyword evidence="6" id="KW-0969">Cilium</keyword>
<keyword evidence="2" id="KW-0963">Cytoplasm</keyword>
<dbReference type="PROSITE" id="PS50294">
    <property type="entry name" value="WD_REPEATS_REGION"/>
    <property type="match status" value="1"/>
</dbReference>
<feature type="region of interest" description="Disordered" evidence="13">
    <location>
        <begin position="114"/>
        <end position="156"/>
    </location>
</feature>
<dbReference type="PANTHER" id="PTHR12442:SF12">
    <property type="entry name" value="DYNEIN AXONEMAL INTERMEDIATE CHAIN 4"/>
    <property type="match status" value="1"/>
</dbReference>
<feature type="compositionally biased region" description="Basic and acidic residues" evidence="13">
    <location>
        <begin position="24"/>
        <end position="36"/>
    </location>
</feature>
<evidence type="ECO:0000256" key="4">
    <source>
        <dbReference type="ARBA" id="ARBA00022737"/>
    </source>
</evidence>
<keyword evidence="15" id="KW-1185">Reference proteome</keyword>
<protein>
    <recommendedName>
        <fullName evidence="10">Dynein axonemal intermediate chain 4</fullName>
    </recommendedName>
    <alternativeName>
        <fullName evidence="11">WD repeat-containing protein 78</fullName>
    </alternativeName>
</protein>
<keyword evidence="5" id="KW-0282">Flagellum</keyword>
<accession>A0AAW1RBF8</accession>
<evidence type="ECO:0000256" key="11">
    <source>
        <dbReference type="ARBA" id="ARBA00041557"/>
    </source>
</evidence>
<dbReference type="InterPro" id="IPR001680">
    <property type="entry name" value="WD40_rpt"/>
</dbReference>
<evidence type="ECO:0000256" key="3">
    <source>
        <dbReference type="ARBA" id="ARBA00022574"/>
    </source>
</evidence>
<dbReference type="Proteomes" id="UP001438707">
    <property type="component" value="Unassembled WGS sequence"/>
</dbReference>
<dbReference type="InterPro" id="IPR015943">
    <property type="entry name" value="WD40/YVTN_repeat-like_dom_sf"/>
</dbReference>
<dbReference type="GO" id="GO:0045504">
    <property type="term" value="F:dynein heavy chain binding"/>
    <property type="evidence" value="ECO:0007669"/>
    <property type="project" value="TreeGrafter"/>
</dbReference>
<evidence type="ECO:0000256" key="13">
    <source>
        <dbReference type="SAM" id="MobiDB-lite"/>
    </source>
</evidence>
<dbReference type="SUPFAM" id="SSF50978">
    <property type="entry name" value="WD40 repeat-like"/>
    <property type="match status" value="1"/>
</dbReference>
<keyword evidence="8" id="KW-0966">Cell projection</keyword>
<evidence type="ECO:0000256" key="6">
    <source>
        <dbReference type="ARBA" id="ARBA00023069"/>
    </source>
</evidence>
<dbReference type="GO" id="GO:0003341">
    <property type="term" value="P:cilium movement"/>
    <property type="evidence" value="ECO:0007669"/>
    <property type="project" value="TreeGrafter"/>
</dbReference>
<evidence type="ECO:0000256" key="9">
    <source>
        <dbReference type="ARBA" id="ARBA00024190"/>
    </source>
</evidence>
<comment type="caution">
    <text evidence="14">The sequence shown here is derived from an EMBL/GenBank/DDBJ whole genome shotgun (WGS) entry which is preliminary data.</text>
</comment>
<evidence type="ECO:0000256" key="1">
    <source>
        <dbReference type="ARBA" id="ARBA00004611"/>
    </source>
</evidence>
<comment type="subcellular location">
    <subcellularLocation>
        <location evidence="1">Cytoplasm</location>
        <location evidence="1">Cytoskeleton</location>
        <location evidence="1">Flagellum axoneme</location>
    </subcellularLocation>
    <subcellularLocation>
        <location evidence="9">Dynein axonemal particle</location>
    </subcellularLocation>
</comment>
<feature type="compositionally biased region" description="Low complexity" evidence="13">
    <location>
        <begin position="440"/>
        <end position="449"/>
    </location>
</feature>
<dbReference type="Pfam" id="PF00400">
    <property type="entry name" value="WD40"/>
    <property type="match status" value="1"/>
</dbReference>
<dbReference type="PROSITE" id="PS50082">
    <property type="entry name" value="WD_REPEATS_2"/>
    <property type="match status" value="1"/>
</dbReference>
<keyword evidence="4" id="KW-0677">Repeat</keyword>
<evidence type="ECO:0000256" key="2">
    <source>
        <dbReference type="ARBA" id="ARBA00022490"/>
    </source>
</evidence>
<gene>
    <name evidence="14" type="ORF">WJX74_005234</name>
</gene>
<feature type="region of interest" description="Disordered" evidence="13">
    <location>
        <begin position="635"/>
        <end position="738"/>
    </location>
</feature>
<keyword evidence="7" id="KW-0206">Cytoskeleton</keyword>
<dbReference type="EMBL" id="JALJOS010000014">
    <property type="protein sequence ID" value="KAK9831153.1"/>
    <property type="molecule type" value="Genomic_DNA"/>
</dbReference>
<dbReference type="GO" id="GO:0045503">
    <property type="term" value="F:dynein light chain binding"/>
    <property type="evidence" value="ECO:0007669"/>
    <property type="project" value="TreeGrafter"/>
</dbReference>
<feature type="region of interest" description="Disordered" evidence="13">
    <location>
        <begin position="1"/>
        <end position="36"/>
    </location>
</feature>
<evidence type="ECO:0000313" key="15">
    <source>
        <dbReference type="Proteomes" id="UP001438707"/>
    </source>
</evidence>
<sequence>MSMRPSAARASKIGGRGTEVGLAGDHKVLDAEGKDRTPKPMLVFRAAGPLRPGGSVMGSDSFQDAGLGRMSSNAASMMAGGFGGHLSSQQSMSFGIVGGLQAAGASATSELWDFESESASGSPRASESGIGSARGPMGVIKEGDESARRTSRTRPGAVALSPEALEAPHPVRLSESPNHWIWTLPGNLIPASGPDAAAVAAANSRYTNLLREREGNDQQVHGEAQTLNPLLKAKETQTEACSTSTAECQVGNVELQAVEPENDGNQDLVESAASLLQQSGAPGGKQGSEKPDTLNSDLTASLLASNNFENIAVLGNLNTGSGHDSGRSSFADHGGGLERTSTASMASIAPFGLGRASSGIPGGQTAMVVSTRTPREQGVHANPLDLLPSLPKLLSVMEAALLQQTHQPHLLAYRDMHPLWGPQPTQPSRPQMPVQPPVEEPAAANEGPAIVGFPKDQSKEEVISSTTGTAQLHVLWQWSSQWGQDLATTCMAWNKARKDLIAAGYALQGGFGPHRPGHIALWSLRNPCWPAWHFSTSSGVASLDFSRQSPHLLAVGLQNGTVQLHDVKSRQAAPTESSKVGDAKHSEAVAQVRWVDRGTDQGELLVSISPDGRVTSWSLTEGLAHADLMKLRRVAHQQTPRSRPASNSPQGWHPNPPGAASKPGTGGARGSTRPGSPVLAAAGMNPRGSMAPRPGSPEVPSSARGVHSRDVGRLASPPRGPKPGGMPGGRRVAGMRSDGSLSRAASGWCLAFNPREARTYLAGTEEGLVHRCSVTYSEQYLATYPGHMGPVTALQWCPFRPSLFLSASADWTLKLWEEGQSRPVLTMQAVNEEVNDAAWCPARSTVLASATAGGRLELWDLAQSVVKPAALHCAPQGVRFSCLLFAQESPIIMAGMSNGNVAVVRVHDVYDWDASTSSQVSSAPILQ</sequence>
<evidence type="ECO:0000256" key="5">
    <source>
        <dbReference type="ARBA" id="ARBA00022846"/>
    </source>
</evidence>
<dbReference type="GO" id="GO:0005858">
    <property type="term" value="C:axonemal dynein complex"/>
    <property type="evidence" value="ECO:0007669"/>
    <property type="project" value="TreeGrafter"/>
</dbReference>
<dbReference type="InterPro" id="IPR050687">
    <property type="entry name" value="Dynein_IC"/>
</dbReference>
<dbReference type="SMART" id="SM00320">
    <property type="entry name" value="WD40"/>
    <property type="match status" value="4"/>
</dbReference>
<evidence type="ECO:0000313" key="14">
    <source>
        <dbReference type="EMBL" id="KAK9831153.1"/>
    </source>
</evidence>
<evidence type="ECO:0000256" key="8">
    <source>
        <dbReference type="ARBA" id="ARBA00023273"/>
    </source>
</evidence>
<dbReference type="PANTHER" id="PTHR12442">
    <property type="entry name" value="DYNEIN INTERMEDIATE CHAIN"/>
    <property type="match status" value="1"/>
</dbReference>
<organism evidence="14 15">
    <name type="scientific">Apatococcus lobatus</name>
    <dbReference type="NCBI Taxonomy" id="904363"/>
    <lineage>
        <taxon>Eukaryota</taxon>
        <taxon>Viridiplantae</taxon>
        <taxon>Chlorophyta</taxon>
        <taxon>core chlorophytes</taxon>
        <taxon>Trebouxiophyceae</taxon>
        <taxon>Chlorellales</taxon>
        <taxon>Chlorellaceae</taxon>
        <taxon>Apatococcus</taxon>
    </lineage>
</organism>
<keyword evidence="3 12" id="KW-0853">WD repeat</keyword>
<evidence type="ECO:0000256" key="10">
    <source>
        <dbReference type="ARBA" id="ARBA00040002"/>
    </source>
</evidence>